<protein>
    <submittedName>
        <fullName evidence="1">14041_t:CDS:1</fullName>
    </submittedName>
</protein>
<feature type="non-terminal residue" evidence="1">
    <location>
        <position position="1"/>
    </location>
</feature>
<comment type="caution">
    <text evidence="1">The sequence shown here is derived from an EMBL/GenBank/DDBJ whole genome shotgun (WGS) entry which is preliminary data.</text>
</comment>
<dbReference type="EMBL" id="CAJVPT010073457">
    <property type="protein sequence ID" value="CAG8782979.1"/>
    <property type="molecule type" value="Genomic_DNA"/>
</dbReference>
<dbReference type="Proteomes" id="UP000789525">
    <property type="component" value="Unassembled WGS sequence"/>
</dbReference>
<accession>A0ACA9R9N6</accession>
<reference evidence="1" key="1">
    <citation type="submission" date="2021-06" db="EMBL/GenBank/DDBJ databases">
        <authorList>
            <person name="Kallberg Y."/>
            <person name="Tangrot J."/>
            <person name="Rosling A."/>
        </authorList>
    </citation>
    <scope>NUCLEOTIDE SEQUENCE</scope>
    <source>
        <strain evidence="1">CL356</strain>
    </source>
</reference>
<evidence type="ECO:0000313" key="2">
    <source>
        <dbReference type="Proteomes" id="UP000789525"/>
    </source>
</evidence>
<name>A0ACA9R9N6_9GLOM</name>
<gene>
    <name evidence="1" type="ORF">ACOLOM_LOCUS14403</name>
</gene>
<evidence type="ECO:0000313" key="1">
    <source>
        <dbReference type="EMBL" id="CAG8782979.1"/>
    </source>
</evidence>
<proteinExistence type="predicted"/>
<sequence length="55" mass="6340">AQEVKGYDHVIVEQNISLKNLSWRHNSQKNKKGFDADDMTSVFETIEFAREVAKS</sequence>
<keyword evidence="2" id="KW-1185">Reference proteome</keyword>
<organism evidence="1 2">
    <name type="scientific">Acaulospora colombiana</name>
    <dbReference type="NCBI Taxonomy" id="27376"/>
    <lineage>
        <taxon>Eukaryota</taxon>
        <taxon>Fungi</taxon>
        <taxon>Fungi incertae sedis</taxon>
        <taxon>Mucoromycota</taxon>
        <taxon>Glomeromycotina</taxon>
        <taxon>Glomeromycetes</taxon>
        <taxon>Diversisporales</taxon>
        <taxon>Acaulosporaceae</taxon>
        <taxon>Acaulospora</taxon>
    </lineage>
</organism>
<feature type="non-terminal residue" evidence="1">
    <location>
        <position position="55"/>
    </location>
</feature>